<dbReference type="InterPro" id="IPR025659">
    <property type="entry name" value="Tubby-like_C"/>
</dbReference>
<organism evidence="3 4">
    <name type="scientific">Tenebrio molitor</name>
    <name type="common">Yellow mealworm beetle</name>
    <dbReference type="NCBI Taxonomy" id="7067"/>
    <lineage>
        <taxon>Eukaryota</taxon>
        <taxon>Metazoa</taxon>
        <taxon>Ecdysozoa</taxon>
        <taxon>Arthropoda</taxon>
        <taxon>Hexapoda</taxon>
        <taxon>Insecta</taxon>
        <taxon>Pterygota</taxon>
        <taxon>Neoptera</taxon>
        <taxon>Endopterygota</taxon>
        <taxon>Coleoptera</taxon>
        <taxon>Polyphaga</taxon>
        <taxon>Cucujiformia</taxon>
        <taxon>Tenebrionidae</taxon>
        <taxon>Tenebrio</taxon>
    </lineage>
</organism>
<dbReference type="PANTHER" id="PTHR23248:SF9">
    <property type="entry name" value="PHOSPHOLIPID SCRAMBLASE"/>
    <property type="match status" value="1"/>
</dbReference>
<dbReference type="GO" id="GO:0017128">
    <property type="term" value="F:phospholipid scramblase activity"/>
    <property type="evidence" value="ECO:0007669"/>
    <property type="project" value="InterPro"/>
</dbReference>
<dbReference type="GO" id="GO:0005886">
    <property type="term" value="C:plasma membrane"/>
    <property type="evidence" value="ECO:0007669"/>
    <property type="project" value="TreeGrafter"/>
</dbReference>
<comment type="similarity">
    <text evidence="1 2">Belongs to the phospholipid scramblase family.</text>
</comment>
<comment type="function">
    <text evidence="2">May mediate accelerated ATP-independent bidirectional transbilayer migration of phospholipids upon binding calcium ions that results in a loss of phospholipid asymmetry in the plasma membrane.</text>
</comment>
<dbReference type="AlphaFoldDB" id="A0A8J6LIT5"/>
<keyword evidence="2" id="KW-0449">Lipoprotein</keyword>
<accession>A0A8J6LIT5</accession>
<evidence type="ECO:0000313" key="3">
    <source>
        <dbReference type="EMBL" id="KAH0815331.1"/>
    </source>
</evidence>
<comment type="caution">
    <text evidence="3">The sequence shown here is derived from an EMBL/GenBank/DDBJ whole genome shotgun (WGS) entry which is preliminary data.</text>
</comment>
<evidence type="ECO:0000256" key="2">
    <source>
        <dbReference type="RuleBase" id="RU363116"/>
    </source>
</evidence>
<dbReference type="EMBL" id="JABDTM020023228">
    <property type="protein sequence ID" value="KAH0815331.1"/>
    <property type="molecule type" value="Genomic_DNA"/>
</dbReference>
<reference evidence="3" key="2">
    <citation type="submission" date="2021-08" db="EMBL/GenBank/DDBJ databases">
        <authorList>
            <person name="Eriksson T."/>
        </authorList>
    </citation>
    <scope>NUCLEOTIDE SEQUENCE</scope>
    <source>
        <strain evidence="3">Stoneville</strain>
        <tissue evidence="3">Whole head</tissue>
    </source>
</reference>
<evidence type="ECO:0000313" key="4">
    <source>
        <dbReference type="Proteomes" id="UP000719412"/>
    </source>
</evidence>
<dbReference type="PANTHER" id="PTHR23248">
    <property type="entry name" value="PHOSPHOLIPID SCRAMBLASE-RELATED"/>
    <property type="match status" value="1"/>
</dbReference>
<evidence type="ECO:0000256" key="1">
    <source>
        <dbReference type="ARBA" id="ARBA00005350"/>
    </source>
</evidence>
<name>A0A8J6LIT5_TENMO</name>
<reference evidence="3" key="1">
    <citation type="journal article" date="2020" name="J Insects Food Feed">
        <title>The yellow mealworm (Tenebrio molitor) genome: a resource for the emerging insects as food and feed industry.</title>
        <authorList>
            <person name="Eriksson T."/>
            <person name="Andere A."/>
            <person name="Kelstrup H."/>
            <person name="Emery V."/>
            <person name="Picard C."/>
        </authorList>
    </citation>
    <scope>NUCLEOTIDE SEQUENCE</scope>
    <source>
        <strain evidence="3">Stoneville</strain>
        <tissue evidence="3">Whole head</tissue>
    </source>
</reference>
<dbReference type="Pfam" id="PF03803">
    <property type="entry name" value="Scramblase"/>
    <property type="match status" value="1"/>
</dbReference>
<keyword evidence="2" id="KW-0106">Calcium</keyword>
<dbReference type="Proteomes" id="UP000719412">
    <property type="component" value="Unassembled WGS sequence"/>
</dbReference>
<dbReference type="SUPFAM" id="SSF54518">
    <property type="entry name" value="Tubby C-terminal domain-like"/>
    <property type="match status" value="1"/>
</dbReference>
<gene>
    <name evidence="3" type="ORF">GEV33_007459</name>
</gene>
<sequence>MNMSQGAVHIPPGLEYLSMINQLLIHQKSEYLEGQHIYYAREESDWFTRNYCGPTRPFHLRIFDSHKHEVIHLYRPLAGDNYNYSCSVQRIEVTLPPGHLVGTVEQDWSFHSQGFSVKNANGEFVLRIQGPCSGVSGWGDVNFDIISVDGSAKLGSITKQWSGFAREAFTDADDFRINFPMDLDVQIKAVVLGACFLIDMMYFER</sequence>
<dbReference type="InterPro" id="IPR005552">
    <property type="entry name" value="Scramblase"/>
</dbReference>
<comment type="cofactor">
    <cofactor evidence="2">
        <name>Ca(2+)</name>
        <dbReference type="ChEBI" id="CHEBI:29108"/>
    </cofactor>
</comment>
<proteinExistence type="inferred from homology"/>
<keyword evidence="4" id="KW-1185">Reference proteome</keyword>
<keyword evidence="2" id="KW-0564">Palmitate</keyword>
<protein>
    <recommendedName>
        <fullName evidence="2">Phospholipid scramblase</fullName>
    </recommendedName>
</protein>